<dbReference type="Pfam" id="PF13460">
    <property type="entry name" value="NAD_binding_10"/>
    <property type="match status" value="1"/>
</dbReference>
<evidence type="ECO:0000313" key="3">
    <source>
        <dbReference type="Proteomes" id="UP001589619"/>
    </source>
</evidence>
<evidence type="ECO:0000259" key="1">
    <source>
        <dbReference type="Pfam" id="PF13460"/>
    </source>
</evidence>
<comment type="caution">
    <text evidence="2">The sequence shown here is derived from an EMBL/GenBank/DDBJ whole genome shotgun (WGS) entry which is preliminary data.</text>
</comment>
<dbReference type="InterPro" id="IPR036291">
    <property type="entry name" value="NAD(P)-bd_dom_sf"/>
</dbReference>
<dbReference type="EMBL" id="JBHMAG010000002">
    <property type="protein sequence ID" value="MFB9750105.1"/>
    <property type="molecule type" value="Genomic_DNA"/>
</dbReference>
<dbReference type="PANTHER" id="PTHR43355">
    <property type="entry name" value="FLAVIN REDUCTASE (NADPH)"/>
    <property type="match status" value="1"/>
</dbReference>
<proteinExistence type="predicted"/>
<name>A0ABV5VPA5_9BACL</name>
<dbReference type="SUPFAM" id="SSF51735">
    <property type="entry name" value="NAD(P)-binding Rossmann-fold domains"/>
    <property type="match status" value="1"/>
</dbReference>
<reference evidence="2 3" key="1">
    <citation type="submission" date="2024-09" db="EMBL/GenBank/DDBJ databases">
        <authorList>
            <person name="Sun Q."/>
            <person name="Mori K."/>
        </authorList>
    </citation>
    <scope>NUCLEOTIDE SEQUENCE [LARGE SCALE GENOMIC DNA]</scope>
    <source>
        <strain evidence="2 3">JCM 12520</strain>
    </source>
</reference>
<dbReference type="InterPro" id="IPR051606">
    <property type="entry name" value="Polyketide_Oxido-like"/>
</dbReference>
<dbReference type="PANTHER" id="PTHR43355:SF7">
    <property type="entry name" value="NAD(P)-BINDING DOMAIN-CONTAINING PROTEIN"/>
    <property type="match status" value="1"/>
</dbReference>
<evidence type="ECO:0000313" key="2">
    <source>
        <dbReference type="EMBL" id="MFB9750105.1"/>
    </source>
</evidence>
<gene>
    <name evidence="2" type="ORF">ACFFNY_00845</name>
</gene>
<feature type="domain" description="NAD(P)-binding" evidence="1">
    <location>
        <begin position="7"/>
        <end position="162"/>
    </location>
</feature>
<dbReference type="InterPro" id="IPR016040">
    <property type="entry name" value="NAD(P)-bd_dom"/>
</dbReference>
<dbReference type="Proteomes" id="UP001589619">
    <property type="component" value="Unassembled WGS sequence"/>
</dbReference>
<dbReference type="Gene3D" id="3.40.50.720">
    <property type="entry name" value="NAD(P)-binding Rossmann-like Domain"/>
    <property type="match status" value="1"/>
</dbReference>
<sequence length="248" mass="27464">MRIIVFGATGNTGRRVLAQGVRMGHEMTAFVRNPEKVHEQQGEPIAQQVKVIVRDIMDPASVREALSHQDAAIIAAGHAGQGEEFVRIVDNLVSQCENQPSFSGRVWVMGGAGLLDIPYTDLIGNNLPGFPPMYQNHNRNFERLRQTQLDWSMMCPGTMVDSMVHPAPVSLHVTTETLPVSVPETIKGFSEADIAGYLFSRFQELDVAYEDVANCMLNHIELGGPFHKKRVGLAYRSDIPGALQREKE</sequence>
<accession>A0ABV5VPA5</accession>
<organism evidence="2 3">
    <name type="scientific">Paenibacillus hodogayensis</name>
    <dbReference type="NCBI Taxonomy" id="279208"/>
    <lineage>
        <taxon>Bacteria</taxon>
        <taxon>Bacillati</taxon>
        <taxon>Bacillota</taxon>
        <taxon>Bacilli</taxon>
        <taxon>Bacillales</taxon>
        <taxon>Paenibacillaceae</taxon>
        <taxon>Paenibacillus</taxon>
    </lineage>
</organism>
<protein>
    <submittedName>
        <fullName evidence="2">NAD(P)-dependent oxidoreductase</fullName>
    </submittedName>
</protein>
<dbReference type="RefSeq" id="WP_344916664.1">
    <property type="nucleotide sequence ID" value="NZ_BAAAYO010000021.1"/>
</dbReference>
<keyword evidence="3" id="KW-1185">Reference proteome</keyword>